<dbReference type="EMBL" id="CP026115">
    <property type="protein sequence ID" value="QHG65464.1"/>
    <property type="molecule type" value="Genomic_DNA"/>
</dbReference>
<dbReference type="Pfam" id="PF00293">
    <property type="entry name" value="NUDIX"/>
    <property type="match status" value="1"/>
</dbReference>
<dbReference type="InterPro" id="IPR015797">
    <property type="entry name" value="NUDIX_hydrolase-like_dom_sf"/>
</dbReference>
<dbReference type="SUPFAM" id="SSF55811">
    <property type="entry name" value="Nudix"/>
    <property type="match status" value="1"/>
</dbReference>
<evidence type="ECO:0000256" key="1">
    <source>
        <dbReference type="ARBA" id="ARBA00001946"/>
    </source>
</evidence>
<organism evidence="4 5">
    <name type="scientific">Pseudomonas putida</name>
    <name type="common">Arthrobacter siderocapsulatus</name>
    <dbReference type="NCBI Taxonomy" id="303"/>
    <lineage>
        <taxon>Bacteria</taxon>
        <taxon>Pseudomonadati</taxon>
        <taxon>Pseudomonadota</taxon>
        <taxon>Gammaproteobacteria</taxon>
        <taxon>Pseudomonadales</taxon>
        <taxon>Pseudomonadaceae</taxon>
        <taxon>Pseudomonas</taxon>
    </lineage>
</organism>
<feature type="domain" description="Nudix hydrolase" evidence="3">
    <location>
        <begin position="4"/>
        <end position="124"/>
    </location>
</feature>
<evidence type="ECO:0000256" key="2">
    <source>
        <dbReference type="ARBA" id="ARBA00022801"/>
    </source>
</evidence>
<gene>
    <name evidence="4" type="ORF">C2H86_14080</name>
</gene>
<dbReference type="InterPro" id="IPR020476">
    <property type="entry name" value="Nudix_hydrolase"/>
</dbReference>
<accession>A0A6I6Y1C3</accession>
<dbReference type="PANTHER" id="PTHR43046:SF14">
    <property type="entry name" value="MUTT_NUDIX FAMILY PROTEIN"/>
    <property type="match status" value="1"/>
</dbReference>
<dbReference type="PRINTS" id="PR00502">
    <property type="entry name" value="NUDIXFAMILY"/>
</dbReference>
<reference evidence="4 5" key="1">
    <citation type="submission" date="2020-02" db="EMBL/GenBank/DDBJ databases">
        <title>Pseudomonas Putida W5 Complete Genome Assembly.</title>
        <authorList>
            <person name="Yuan Z.-C."/>
            <person name="Shaw G.A."/>
            <person name="Cusano A.D."/>
            <person name="Caddey B.J."/>
            <person name="Weselowski B.J."/>
        </authorList>
    </citation>
    <scope>NUCLEOTIDE SEQUENCE [LARGE SCALE GENOMIC DNA]</scope>
    <source>
        <strain evidence="4 5">W5</strain>
    </source>
</reference>
<dbReference type="AlphaFoldDB" id="A0A6I6Y1C3"/>
<dbReference type="GO" id="GO:0016787">
    <property type="term" value="F:hydrolase activity"/>
    <property type="evidence" value="ECO:0007669"/>
    <property type="project" value="UniProtKB-KW"/>
</dbReference>
<evidence type="ECO:0000313" key="4">
    <source>
        <dbReference type="EMBL" id="QHG65464.1"/>
    </source>
</evidence>
<dbReference type="Gene3D" id="3.90.79.10">
    <property type="entry name" value="Nucleoside Triphosphate Pyrophosphohydrolase"/>
    <property type="match status" value="1"/>
</dbReference>
<keyword evidence="2" id="KW-0378">Hydrolase</keyword>
<evidence type="ECO:0000259" key="3">
    <source>
        <dbReference type="PROSITE" id="PS51462"/>
    </source>
</evidence>
<sequence>MSQLRELHSTVICLQAGKILMVRKQAPEWSLPGGKIDPGETQFEAACRELREETSLQLTDAQFLGHSVLPGEEHWLYPMTVPASMQPRASHEIVECRWFSVAELGQVVVKPTNVELLRREGFLEARVKDRPGIFISVRQSIFSVPEIKRRSTETKERHRALRFHAS</sequence>
<comment type="cofactor">
    <cofactor evidence="1">
        <name>Mg(2+)</name>
        <dbReference type="ChEBI" id="CHEBI:18420"/>
    </cofactor>
</comment>
<proteinExistence type="predicted"/>
<protein>
    <submittedName>
        <fullName evidence="4">NUDIX domain-containing protein</fullName>
    </submittedName>
</protein>
<dbReference type="PANTHER" id="PTHR43046">
    <property type="entry name" value="GDP-MANNOSE MANNOSYL HYDROLASE"/>
    <property type="match status" value="1"/>
</dbReference>
<dbReference type="InterPro" id="IPR000086">
    <property type="entry name" value="NUDIX_hydrolase_dom"/>
</dbReference>
<dbReference type="Proteomes" id="UP000464480">
    <property type="component" value="Chromosome"/>
</dbReference>
<dbReference type="PROSITE" id="PS51462">
    <property type="entry name" value="NUDIX"/>
    <property type="match status" value="1"/>
</dbReference>
<name>A0A6I6Y1C3_PSEPU</name>
<evidence type="ECO:0000313" key="5">
    <source>
        <dbReference type="Proteomes" id="UP000464480"/>
    </source>
</evidence>